<gene>
    <name evidence="2" type="ORF">HJC23_006271</name>
</gene>
<feature type="domain" description="Cyclin-D1-binding protein 1-like N-terminal" evidence="1">
    <location>
        <begin position="99"/>
        <end position="235"/>
    </location>
</feature>
<dbReference type="EMBL" id="JABMIG020000151">
    <property type="protein sequence ID" value="KAL3788818.1"/>
    <property type="molecule type" value="Genomic_DNA"/>
</dbReference>
<dbReference type="InterPro" id="IPR049317">
    <property type="entry name" value="GCIP-like_N"/>
</dbReference>
<dbReference type="AlphaFoldDB" id="A0ABD3PLD5"/>
<accession>A0ABD3PLD5</accession>
<dbReference type="Pfam" id="PF13324">
    <property type="entry name" value="GCIP_N"/>
    <property type="match status" value="1"/>
</dbReference>
<evidence type="ECO:0000313" key="2">
    <source>
        <dbReference type="EMBL" id="KAL3788818.1"/>
    </source>
</evidence>
<proteinExistence type="predicted"/>
<comment type="caution">
    <text evidence="2">The sequence shown here is derived from an EMBL/GenBank/DDBJ whole genome shotgun (WGS) entry which is preliminary data.</text>
</comment>
<protein>
    <recommendedName>
        <fullName evidence="1">Cyclin-D1-binding protein 1-like N-terminal domain-containing protein</fullName>
    </recommendedName>
</protein>
<dbReference type="Proteomes" id="UP001516023">
    <property type="component" value="Unassembled WGS sequence"/>
</dbReference>
<reference evidence="2 3" key="1">
    <citation type="journal article" date="2020" name="G3 (Bethesda)">
        <title>Improved Reference Genome for Cyclotella cryptica CCMP332, a Model for Cell Wall Morphogenesis, Salinity Adaptation, and Lipid Production in Diatoms (Bacillariophyta).</title>
        <authorList>
            <person name="Roberts W.R."/>
            <person name="Downey K.M."/>
            <person name="Ruck E.C."/>
            <person name="Traller J.C."/>
            <person name="Alverson A.J."/>
        </authorList>
    </citation>
    <scope>NUCLEOTIDE SEQUENCE [LARGE SCALE GENOMIC DNA]</scope>
    <source>
        <strain evidence="2 3">CCMP332</strain>
    </source>
</reference>
<evidence type="ECO:0000259" key="1">
    <source>
        <dbReference type="Pfam" id="PF13324"/>
    </source>
</evidence>
<dbReference type="PANTHER" id="PTHR15492:SF1">
    <property type="entry name" value="CYCLIN-D1-BINDING PROTEIN 1"/>
    <property type="match status" value="1"/>
</dbReference>
<dbReference type="PANTHER" id="PTHR15492">
    <property type="entry name" value="CYCLIN D1-BINDING PROTEIN 1"/>
    <property type="match status" value="1"/>
</dbReference>
<evidence type="ECO:0000313" key="3">
    <source>
        <dbReference type="Proteomes" id="UP001516023"/>
    </source>
</evidence>
<dbReference type="InterPro" id="IPR026907">
    <property type="entry name" value="GCIP-like"/>
</dbReference>
<name>A0ABD3PLD5_9STRA</name>
<dbReference type="Gene3D" id="1.20.1410.10">
    <property type="entry name" value="I/LWEQ domain"/>
    <property type="match status" value="1"/>
</dbReference>
<keyword evidence="3" id="KW-1185">Reference proteome</keyword>
<sequence>MASSGNLNTKVLDALTRLAETLAQLDERGFKDVGESSSSPAQRLHGHETAMDEITRTSAALTLSQADSNAPQSTAPTTQLSHYRIQPPALVEAYALLTTGSQYIHATSTKYTLVSKIDYETEGGNLAVELRKGAELLGTATLAVFSPEMGCGPSAKRYVKQFSRGVIASVISLVEAFENGSAIGGAENHVGAQKTGAVWSACDAIQQLPKGNRNSMRRECMVWIRDCMESVTEFEDIMKSGEREDAEGEDEDDMIEEEMYTPVEMKIVRAAVNVMKCSKNVLGLVMKACDCVGECIENLTTSDSTEIPNSNDATVSRDNKTEMLQWIYALHEVARSIGEGVTDFGILLYPPLDLSDSPTESSLSQQLNNQLQALEKCVTCIHDSSFPLSGMSMQSCMSDEVVEMTERLLNGIKTRVAEVKSAMS</sequence>
<organism evidence="2 3">
    <name type="scientific">Cyclotella cryptica</name>
    <dbReference type="NCBI Taxonomy" id="29204"/>
    <lineage>
        <taxon>Eukaryota</taxon>
        <taxon>Sar</taxon>
        <taxon>Stramenopiles</taxon>
        <taxon>Ochrophyta</taxon>
        <taxon>Bacillariophyta</taxon>
        <taxon>Coscinodiscophyceae</taxon>
        <taxon>Thalassiosirophycidae</taxon>
        <taxon>Stephanodiscales</taxon>
        <taxon>Stephanodiscaceae</taxon>
        <taxon>Cyclotella</taxon>
    </lineage>
</organism>